<comment type="caution">
    <text evidence="8">The sequence shown here is derived from an EMBL/GenBank/DDBJ whole genome shotgun (WGS) entry which is preliminary data.</text>
</comment>
<feature type="region of interest" description="Disordered" evidence="5">
    <location>
        <begin position="1"/>
        <end position="23"/>
    </location>
</feature>
<feature type="compositionally biased region" description="Low complexity" evidence="5">
    <location>
        <begin position="1"/>
        <end position="21"/>
    </location>
</feature>
<reference evidence="8 9" key="1">
    <citation type="submission" date="2023-08" db="EMBL/GenBank/DDBJ databases">
        <title>Rhodoferax potami sp. nov. and Rhodoferax mekongensis sp. nov., isolated from the Mekong River in Thailand.</title>
        <authorList>
            <person name="Kitikhun S."/>
            <person name="Charoenyingcharoen P."/>
            <person name="Siriarchawattana P."/>
            <person name="Likhitrattanapisal S."/>
            <person name="Nilsakha T."/>
            <person name="Chanpet A."/>
            <person name="Rattanawaree P."/>
            <person name="Ingsriswang S."/>
        </authorList>
    </citation>
    <scope>NUCLEOTIDE SEQUENCE [LARGE SCALE GENOMIC DNA]</scope>
    <source>
        <strain evidence="8 9">TBRC 17660</strain>
    </source>
</reference>
<sequence length="554" mass="59663">MSNADVVPESSASVVGSSEPPESVPYRRTRIAALDRLTVRSTLWMAFASMLLGAVVIGVFSLFQMGRLNASTKVIYEQEYAAGQAAEEARSLILRASRAQTQLLTATTAAERDTLGAAIETSLADIAKRLDIIKGLSDSEETTATSQQLIDAMGSWTKRQRAYIALVKEQPLDLVQMSTDVPTEDARLLNDTRKLEKLVDTLVEQRAQSAKATIEMAGQIYQSSQMWVIGIMLLLLVLSLVISAWVTGRLSRQLGGEPAYAKSIASRIADGDLTMQIRLAPKDNDSLLYSLRDMQMKLSDTMRDIADSSKQVANASREISMGNLDLSQRTEQQSASLEKTSTNVEQMASLTRRYAESAAEAAQLSGNASRSARLGGEVVADVIRTMEKISKSTQAIHGNISVIEGIAFQTNILALNAAVEAAHAGEQGRGFAVVAQEVRSLAERSAKAAREINALIEESTRQVTEGAELASKAGQTISEMAETVQQTSAVMDEISGASAQQNHGIEEINRAVAQLDDSTQQNAALVEEAAAAAQSLDEQAQSLDQLVGRFHLRS</sequence>
<feature type="transmembrane region" description="Helical" evidence="6">
    <location>
        <begin position="226"/>
        <end position="246"/>
    </location>
</feature>
<proteinExistence type="inferred from homology"/>
<protein>
    <submittedName>
        <fullName evidence="8">Methyl-accepting chemotaxis protein</fullName>
    </submittedName>
</protein>
<dbReference type="InterPro" id="IPR051310">
    <property type="entry name" value="MCP_chemotaxis"/>
</dbReference>
<evidence type="ECO:0000256" key="4">
    <source>
        <dbReference type="SAM" id="Coils"/>
    </source>
</evidence>
<feature type="coiled-coil region" evidence="4">
    <location>
        <begin position="508"/>
        <end position="546"/>
    </location>
</feature>
<keyword evidence="6" id="KW-0472">Membrane</keyword>
<accession>A0ABU3KM73</accession>
<evidence type="ECO:0000256" key="1">
    <source>
        <dbReference type="ARBA" id="ARBA00022481"/>
    </source>
</evidence>
<dbReference type="SMART" id="SM00283">
    <property type="entry name" value="MA"/>
    <property type="match status" value="1"/>
</dbReference>
<dbReference type="Proteomes" id="UP001321700">
    <property type="component" value="Unassembled WGS sequence"/>
</dbReference>
<keyword evidence="4" id="KW-0175">Coiled coil</keyword>
<organism evidence="8 9">
    <name type="scientific">Rhodoferax potami</name>
    <dbReference type="NCBI Taxonomy" id="3068338"/>
    <lineage>
        <taxon>Bacteria</taxon>
        <taxon>Pseudomonadati</taxon>
        <taxon>Pseudomonadota</taxon>
        <taxon>Betaproteobacteria</taxon>
        <taxon>Burkholderiales</taxon>
        <taxon>Comamonadaceae</taxon>
        <taxon>Rhodoferax</taxon>
    </lineage>
</organism>
<name>A0ABU3KM73_9BURK</name>
<evidence type="ECO:0000313" key="8">
    <source>
        <dbReference type="EMBL" id="MDT7518553.1"/>
    </source>
</evidence>
<evidence type="ECO:0000313" key="9">
    <source>
        <dbReference type="Proteomes" id="UP001321700"/>
    </source>
</evidence>
<feature type="region of interest" description="Disordered" evidence="5">
    <location>
        <begin position="323"/>
        <end position="342"/>
    </location>
</feature>
<dbReference type="Pfam" id="PF12729">
    <property type="entry name" value="4HB_MCP_1"/>
    <property type="match status" value="1"/>
</dbReference>
<dbReference type="InterPro" id="IPR004089">
    <property type="entry name" value="MCPsignal_dom"/>
</dbReference>
<dbReference type="PANTHER" id="PTHR43531:SF14">
    <property type="entry name" value="METHYL-ACCEPTING CHEMOTAXIS PROTEIN I-RELATED"/>
    <property type="match status" value="1"/>
</dbReference>
<keyword evidence="6" id="KW-0812">Transmembrane</keyword>
<dbReference type="EMBL" id="JAVBIK010000001">
    <property type="protein sequence ID" value="MDT7518553.1"/>
    <property type="molecule type" value="Genomic_DNA"/>
</dbReference>
<dbReference type="CDD" id="cd11386">
    <property type="entry name" value="MCP_signal"/>
    <property type="match status" value="1"/>
</dbReference>
<feature type="compositionally biased region" description="Polar residues" evidence="5">
    <location>
        <begin position="325"/>
        <end position="342"/>
    </location>
</feature>
<evidence type="ECO:0000256" key="3">
    <source>
        <dbReference type="PROSITE-ProRule" id="PRU00284"/>
    </source>
</evidence>
<evidence type="ECO:0000259" key="7">
    <source>
        <dbReference type="PROSITE" id="PS50111"/>
    </source>
</evidence>
<evidence type="ECO:0000256" key="5">
    <source>
        <dbReference type="SAM" id="MobiDB-lite"/>
    </source>
</evidence>
<keyword evidence="1" id="KW-0488">Methylation</keyword>
<evidence type="ECO:0000256" key="2">
    <source>
        <dbReference type="ARBA" id="ARBA00029447"/>
    </source>
</evidence>
<comment type="similarity">
    <text evidence="2">Belongs to the methyl-accepting chemotaxis (MCP) protein family.</text>
</comment>
<evidence type="ECO:0000256" key="6">
    <source>
        <dbReference type="SAM" id="Phobius"/>
    </source>
</evidence>
<dbReference type="PROSITE" id="PS50111">
    <property type="entry name" value="CHEMOTAXIS_TRANSDUC_2"/>
    <property type="match status" value="1"/>
</dbReference>
<gene>
    <name evidence="8" type="ORF">RAE19_07520</name>
</gene>
<dbReference type="InterPro" id="IPR024478">
    <property type="entry name" value="HlyB_4HB_MCP"/>
</dbReference>
<dbReference type="RefSeq" id="WP_313874307.1">
    <property type="nucleotide sequence ID" value="NZ_JAVBIK010000001.1"/>
</dbReference>
<dbReference type="Pfam" id="PF00015">
    <property type="entry name" value="MCPsignal"/>
    <property type="match status" value="1"/>
</dbReference>
<dbReference type="Gene3D" id="1.10.287.950">
    <property type="entry name" value="Methyl-accepting chemotaxis protein"/>
    <property type="match status" value="1"/>
</dbReference>
<dbReference type="SUPFAM" id="SSF58104">
    <property type="entry name" value="Methyl-accepting chemotaxis protein (MCP) signaling domain"/>
    <property type="match status" value="1"/>
</dbReference>
<keyword evidence="3" id="KW-0807">Transducer</keyword>
<keyword evidence="9" id="KW-1185">Reference proteome</keyword>
<keyword evidence="6" id="KW-1133">Transmembrane helix</keyword>
<dbReference type="PANTHER" id="PTHR43531">
    <property type="entry name" value="PROTEIN ICFG"/>
    <property type="match status" value="1"/>
</dbReference>
<feature type="transmembrane region" description="Helical" evidence="6">
    <location>
        <begin position="43"/>
        <end position="63"/>
    </location>
</feature>
<feature type="domain" description="Methyl-accepting transducer" evidence="7">
    <location>
        <begin position="308"/>
        <end position="537"/>
    </location>
</feature>